<evidence type="ECO:0000256" key="1">
    <source>
        <dbReference type="ARBA" id="ARBA00012417"/>
    </source>
</evidence>
<dbReference type="Pfam" id="PF21694">
    <property type="entry name" value="DNA_pol3_delta_C"/>
    <property type="match status" value="1"/>
</dbReference>
<protein>
    <recommendedName>
        <fullName evidence="1">DNA-directed DNA polymerase</fullName>
        <ecNumber evidence="1">2.7.7.7</ecNumber>
    </recommendedName>
</protein>
<dbReference type="EMBL" id="PFWS01000056">
    <property type="protein sequence ID" value="PJA46741.1"/>
    <property type="molecule type" value="Genomic_DNA"/>
</dbReference>
<evidence type="ECO:0000256" key="6">
    <source>
        <dbReference type="ARBA" id="ARBA00034754"/>
    </source>
</evidence>
<comment type="catalytic activity">
    <reaction evidence="7">
        <text>DNA(n) + a 2'-deoxyribonucleoside 5'-triphosphate = DNA(n+1) + diphosphate</text>
        <dbReference type="Rhea" id="RHEA:22508"/>
        <dbReference type="Rhea" id="RHEA-COMP:17339"/>
        <dbReference type="Rhea" id="RHEA-COMP:17340"/>
        <dbReference type="ChEBI" id="CHEBI:33019"/>
        <dbReference type="ChEBI" id="CHEBI:61560"/>
        <dbReference type="ChEBI" id="CHEBI:173112"/>
        <dbReference type="EC" id="2.7.7.7"/>
    </reaction>
</comment>
<dbReference type="SUPFAM" id="SSF48019">
    <property type="entry name" value="post-AAA+ oligomerization domain-like"/>
    <property type="match status" value="1"/>
</dbReference>
<evidence type="ECO:0000256" key="3">
    <source>
        <dbReference type="ARBA" id="ARBA00022695"/>
    </source>
</evidence>
<evidence type="ECO:0000256" key="2">
    <source>
        <dbReference type="ARBA" id="ARBA00022679"/>
    </source>
</evidence>
<gene>
    <name evidence="9" type="primary">holA</name>
    <name evidence="9" type="ORF">CO172_03600</name>
</gene>
<keyword evidence="3" id="KW-0548">Nucleotidyltransferase</keyword>
<evidence type="ECO:0000313" key="9">
    <source>
        <dbReference type="EMBL" id="PJA46741.1"/>
    </source>
</evidence>
<keyword evidence="4" id="KW-0235">DNA replication</keyword>
<dbReference type="AlphaFoldDB" id="A0A2M7XFV2"/>
<dbReference type="SUPFAM" id="SSF52540">
    <property type="entry name" value="P-loop containing nucleoside triphosphate hydrolases"/>
    <property type="match status" value="1"/>
</dbReference>
<accession>A0A2M7XFV2</accession>
<evidence type="ECO:0000259" key="8">
    <source>
        <dbReference type="Pfam" id="PF21694"/>
    </source>
</evidence>
<dbReference type="PANTHER" id="PTHR34388">
    <property type="entry name" value="DNA POLYMERASE III SUBUNIT DELTA"/>
    <property type="match status" value="1"/>
</dbReference>
<keyword evidence="2" id="KW-0808">Transferase</keyword>
<dbReference type="GO" id="GO:0009360">
    <property type="term" value="C:DNA polymerase III complex"/>
    <property type="evidence" value="ECO:0007669"/>
    <property type="project" value="TreeGrafter"/>
</dbReference>
<reference evidence="10" key="1">
    <citation type="submission" date="2017-09" db="EMBL/GenBank/DDBJ databases">
        <title>Depth-based differentiation of microbial function through sediment-hosted aquifers and enrichment of novel symbionts in the deep terrestrial subsurface.</title>
        <authorList>
            <person name="Probst A.J."/>
            <person name="Ladd B."/>
            <person name="Jarett J.K."/>
            <person name="Geller-Mcgrath D.E."/>
            <person name="Sieber C.M.K."/>
            <person name="Emerson J.B."/>
            <person name="Anantharaman K."/>
            <person name="Thomas B.C."/>
            <person name="Malmstrom R."/>
            <person name="Stieglmeier M."/>
            <person name="Klingl A."/>
            <person name="Woyke T."/>
            <person name="Ryan C.M."/>
            <person name="Banfield J.F."/>
        </authorList>
    </citation>
    <scope>NUCLEOTIDE SEQUENCE [LARGE SCALE GENOMIC DNA]</scope>
</reference>
<dbReference type="InterPro" id="IPR048466">
    <property type="entry name" value="DNA_pol3_delta-like_C"/>
</dbReference>
<dbReference type="Gene3D" id="3.40.50.300">
    <property type="entry name" value="P-loop containing nucleotide triphosphate hydrolases"/>
    <property type="match status" value="1"/>
</dbReference>
<dbReference type="GO" id="GO:0003677">
    <property type="term" value="F:DNA binding"/>
    <property type="evidence" value="ECO:0007669"/>
    <property type="project" value="InterPro"/>
</dbReference>
<sequence>MLIFIYGNDSFQIQRKLRLMREQFLNKFDNQNLNLSVFPTANSNQITVSEIFQIMATSPFLCEKRMVIVRDFFTNVKTIDEVYWQERLLAIPSSTIFILSQEIEVKQFEKKTLVSFFKNKPDVYFYSLNELTGRALEKEIETQAKELGVVLNKEIISAIIERLGSDLWQIQTSLQKLCAYANGEPVSMEMIEMFVPCFFDDQIFALMDALSSKRDLNVVQLLKQQRLFGSNDFYLFSMFIRQIRLLLQAKLFFEDHPSAQASELAKTVSIHPYVAKKLVGQIHSFSISDLQTAHQFLFELDHASKNGLVSSGLALDLFVSKFICLKQTK</sequence>
<dbReference type="InterPro" id="IPR005790">
    <property type="entry name" value="DNA_polIII_delta"/>
</dbReference>
<comment type="caution">
    <text evidence="9">The sequence shown here is derived from an EMBL/GenBank/DDBJ whole genome shotgun (WGS) entry which is preliminary data.</text>
</comment>
<dbReference type="Proteomes" id="UP000229749">
    <property type="component" value="Unassembled WGS sequence"/>
</dbReference>
<evidence type="ECO:0000256" key="7">
    <source>
        <dbReference type="ARBA" id="ARBA00049244"/>
    </source>
</evidence>
<dbReference type="NCBIfam" id="TIGR01128">
    <property type="entry name" value="holA"/>
    <property type="match status" value="1"/>
</dbReference>
<comment type="similarity">
    <text evidence="6">Belongs to the DNA polymerase HolA subunit family.</text>
</comment>
<keyword evidence="5" id="KW-0239">DNA-directed DNA polymerase</keyword>
<name>A0A2M7XFV2_9BACT</name>
<evidence type="ECO:0000313" key="10">
    <source>
        <dbReference type="Proteomes" id="UP000229749"/>
    </source>
</evidence>
<dbReference type="InterPro" id="IPR027417">
    <property type="entry name" value="P-loop_NTPase"/>
</dbReference>
<organism evidence="9 10">
    <name type="scientific">Candidatus Uhrbacteria bacterium CG_4_9_14_3_um_filter_36_7</name>
    <dbReference type="NCBI Taxonomy" id="1975033"/>
    <lineage>
        <taxon>Bacteria</taxon>
        <taxon>Candidatus Uhriibacteriota</taxon>
    </lineage>
</organism>
<dbReference type="Gene3D" id="1.10.8.60">
    <property type="match status" value="1"/>
</dbReference>
<dbReference type="PANTHER" id="PTHR34388:SF1">
    <property type="entry name" value="DNA POLYMERASE III SUBUNIT DELTA"/>
    <property type="match status" value="1"/>
</dbReference>
<evidence type="ECO:0000256" key="5">
    <source>
        <dbReference type="ARBA" id="ARBA00022932"/>
    </source>
</evidence>
<dbReference type="EC" id="2.7.7.7" evidence="1"/>
<evidence type="ECO:0000256" key="4">
    <source>
        <dbReference type="ARBA" id="ARBA00022705"/>
    </source>
</evidence>
<dbReference type="Gene3D" id="1.20.272.10">
    <property type="match status" value="1"/>
</dbReference>
<dbReference type="GO" id="GO:0006261">
    <property type="term" value="P:DNA-templated DNA replication"/>
    <property type="evidence" value="ECO:0007669"/>
    <property type="project" value="TreeGrafter"/>
</dbReference>
<dbReference type="GO" id="GO:0003887">
    <property type="term" value="F:DNA-directed DNA polymerase activity"/>
    <property type="evidence" value="ECO:0007669"/>
    <property type="project" value="UniProtKB-KW"/>
</dbReference>
<proteinExistence type="inferred from homology"/>
<dbReference type="InterPro" id="IPR008921">
    <property type="entry name" value="DNA_pol3_clamp-load_cplx_C"/>
</dbReference>
<feature type="domain" description="DNA polymerase III delta subunit-like C-terminal" evidence="8">
    <location>
        <begin position="201"/>
        <end position="322"/>
    </location>
</feature>